<dbReference type="Proteomes" id="UP000290759">
    <property type="component" value="Unassembled WGS sequence"/>
</dbReference>
<dbReference type="GO" id="GO:0016787">
    <property type="term" value="F:hydrolase activity"/>
    <property type="evidence" value="ECO:0007669"/>
    <property type="project" value="UniProtKB-KW"/>
</dbReference>
<dbReference type="PANTHER" id="PTHR43798">
    <property type="entry name" value="MONOACYLGLYCEROL LIPASE"/>
    <property type="match status" value="1"/>
</dbReference>
<feature type="domain" description="AB hydrolase-1" evidence="2">
    <location>
        <begin position="7"/>
        <end position="240"/>
    </location>
</feature>
<keyword evidence="1 3" id="KW-0378">Hydrolase</keyword>
<dbReference type="InterPro" id="IPR000073">
    <property type="entry name" value="AB_hydrolase_1"/>
</dbReference>
<keyword evidence="4" id="KW-1185">Reference proteome</keyword>
<comment type="caution">
    <text evidence="3">The sequence shown here is derived from an EMBL/GenBank/DDBJ whole genome shotgun (WGS) entry which is preliminary data.</text>
</comment>
<reference evidence="3 4" key="1">
    <citation type="submission" date="2018-12" db="EMBL/GenBank/DDBJ databases">
        <authorList>
            <person name="Grouzdev D.S."/>
            <person name="Krutkina M.S."/>
        </authorList>
    </citation>
    <scope>NUCLEOTIDE SEQUENCE [LARGE SCALE GENOMIC DNA]</scope>
    <source>
        <strain evidence="3 4">RmlP026</strain>
    </source>
</reference>
<accession>A0A4Q2U702</accession>
<dbReference type="InterPro" id="IPR029058">
    <property type="entry name" value="AB_hydrolase_fold"/>
</dbReference>
<dbReference type="OrthoDB" id="9780765at2"/>
<name>A0A4Q2U702_9HYPH</name>
<evidence type="ECO:0000259" key="2">
    <source>
        <dbReference type="Pfam" id="PF00561"/>
    </source>
</evidence>
<evidence type="ECO:0000256" key="1">
    <source>
        <dbReference type="ARBA" id="ARBA00022801"/>
    </source>
</evidence>
<dbReference type="GO" id="GO:0016020">
    <property type="term" value="C:membrane"/>
    <property type="evidence" value="ECO:0007669"/>
    <property type="project" value="TreeGrafter"/>
</dbReference>
<evidence type="ECO:0000313" key="4">
    <source>
        <dbReference type="Proteomes" id="UP000290759"/>
    </source>
</evidence>
<dbReference type="EMBL" id="QYBB01000007">
    <property type="protein sequence ID" value="RYC32459.1"/>
    <property type="molecule type" value="Genomic_DNA"/>
</dbReference>
<organism evidence="3 4">
    <name type="scientific">Lichenibacterium minor</name>
    <dbReference type="NCBI Taxonomy" id="2316528"/>
    <lineage>
        <taxon>Bacteria</taxon>
        <taxon>Pseudomonadati</taxon>
        <taxon>Pseudomonadota</taxon>
        <taxon>Alphaproteobacteria</taxon>
        <taxon>Hyphomicrobiales</taxon>
        <taxon>Lichenihabitantaceae</taxon>
        <taxon>Lichenibacterium</taxon>
    </lineage>
</organism>
<protein>
    <submittedName>
        <fullName evidence="3">Alpha/beta fold hydrolase</fullName>
    </submittedName>
</protein>
<dbReference type="PRINTS" id="PR00111">
    <property type="entry name" value="ABHYDROLASE"/>
</dbReference>
<evidence type="ECO:0000313" key="3">
    <source>
        <dbReference type="EMBL" id="RYC32459.1"/>
    </source>
</evidence>
<dbReference type="InterPro" id="IPR050266">
    <property type="entry name" value="AB_hydrolase_sf"/>
</dbReference>
<sequence length="254" mass="26764">MTEADHPTLFMLPFLAATGHQWAGVASRLTGSARCVTIDLPGFGDSHAQKGFSVAEMAEAVAAVVREHAPRRWALAGHSMGGKVSCAVARMAEDGAPGLGGLERVVLVAGSPPCPEPMDEGGRADMLGWFGGDAEARRATARRYVAGNAAAPLDAEVLEQAAGDVARMDRDAWVAWLDRGSREDWAERIGVLRTPALILAGSEDAALGPDAQARHMAPHFADHRLEVLAGAGHLLPLERPAEVARLIAEHIGVR</sequence>
<dbReference type="AlphaFoldDB" id="A0A4Q2U702"/>
<dbReference type="Gene3D" id="3.40.50.1820">
    <property type="entry name" value="alpha/beta hydrolase"/>
    <property type="match status" value="1"/>
</dbReference>
<reference evidence="3 4" key="2">
    <citation type="submission" date="2019-02" db="EMBL/GenBank/DDBJ databases">
        <title>'Lichenibacterium ramalinii' gen. nov. sp. nov., 'Lichenibacterium minor' gen. nov. sp. nov.</title>
        <authorList>
            <person name="Pankratov T."/>
        </authorList>
    </citation>
    <scope>NUCLEOTIDE SEQUENCE [LARGE SCALE GENOMIC DNA]</scope>
    <source>
        <strain evidence="3 4">RmlP026</strain>
    </source>
</reference>
<dbReference type="SUPFAM" id="SSF53474">
    <property type="entry name" value="alpha/beta-Hydrolases"/>
    <property type="match status" value="1"/>
</dbReference>
<dbReference type="PRINTS" id="PR00412">
    <property type="entry name" value="EPOXHYDRLASE"/>
</dbReference>
<dbReference type="Pfam" id="PF00561">
    <property type="entry name" value="Abhydrolase_1"/>
    <property type="match status" value="1"/>
</dbReference>
<proteinExistence type="predicted"/>
<dbReference type="PANTHER" id="PTHR43798:SF31">
    <property type="entry name" value="AB HYDROLASE SUPERFAMILY PROTEIN YCLE"/>
    <property type="match status" value="1"/>
</dbReference>
<dbReference type="InterPro" id="IPR000639">
    <property type="entry name" value="Epox_hydrolase-like"/>
</dbReference>
<gene>
    <name evidence="3" type="ORF">D3273_08695</name>
</gene>
<dbReference type="RefSeq" id="WP_129225518.1">
    <property type="nucleotide sequence ID" value="NZ_QYBB01000007.1"/>
</dbReference>